<evidence type="ECO:0000256" key="2">
    <source>
        <dbReference type="ARBA" id="ARBA00011067"/>
    </source>
</evidence>
<comment type="similarity">
    <text evidence="2">Belongs to the GST superfamily. Omega family.</text>
</comment>
<dbReference type="Gene3D" id="1.20.1050.10">
    <property type="match status" value="1"/>
</dbReference>
<protein>
    <recommendedName>
        <fullName evidence="13">Glutathione S-transferase omega-like 2</fullName>
        <ecNumber evidence="3">1.8.5.1</ecNumber>
        <ecNumber evidence="4">2.5.1.18</ecNumber>
    </recommendedName>
    <alternativeName>
        <fullName evidence="9">Glutathione-dependent dehydroascorbate reductase</fullName>
    </alternativeName>
</protein>
<dbReference type="Pfam" id="PF13410">
    <property type="entry name" value="GST_C_2"/>
    <property type="match status" value="1"/>
</dbReference>
<dbReference type="SFLD" id="SFLDG01148">
    <property type="entry name" value="Xi_(cytGST)"/>
    <property type="match status" value="1"/>
</dbReference>
<dbReference type="EC" id="1.8.5.1" evidence="3"/>
<dbReference type="Pfam" id="PF13409">
    <property type="entry name" value="GST_N_2"/>
    <property type="match status" value="1"/>
</dbReference>
<evidence type="ECO:0000256" key="17">
    <source>
        <dbReference type="SAM" id="MobiDB-lite"/>
    </source>
</evidence>
<evidence type="ECO:0000256" key="16">
    <source>
        <dbReference type="PIRSR" id="PIRSR015753-3"/>
    </source>
</evidence>
<accession>A0A0N7L9F7</accession>
<dbReference type="Proteomes" id="UP000054845">
    <property type="component" value="Unassembled WGS sequence"/>
</dbReference>
<feature type="domain" description="GST C-terminal" evidence="18">
    <location>
        <begin position="185"/>
        <end position="318"/>
    </location>
</feature>
<comment type="subcellular location">
    <subcellularLocation>
        <location evidence="1">Cytoplasm</location>
    </subcellularLocation>
</comment>
<evidence type="ECO:0000256" key="4">
    <source>
        <dbReference type="ARBA" id="ARBA00012452"/>
    </source>
</evidence>
<dbReference type="GO" id="GO:0004364">
    <property type="term" value="F:glutathione transferase activity"/>
    <property type="evidence" value="ECO:0007669"/>
    <property type="project" value="UniProtKB-EC"/>
</dbReference>
<reference evidence="19 20" key="1">
    <citation type="submission" date="2014-09" db="EMBL/GenBank/DDBJ databases">
        <authorList>
            <person name="Magalhaes I.L.F."/>
            <person name="Oliveira U."/>
            <person name="Santos F.R."/>
            <person name="Vidigal T.H.D.A."/>
            <person name="Brescovit A.D."/>
            <person name="Santos A.J."/>
        </authorList>
    </citation>
    <scope>NUCLEOTIDE SEQUENCE [LARGE SCALE GENOMIC DNA]</scope>
</reference>
<organism evidence="19 20">
    <name type="scientific">Ceraceosorus bombacis</name>
    <dbReference type="NCBI Taxonomy" id="401625"/>
    <lineage>
        <taxon>Eukaryota</taxon>
        <taxon>Fungi</taxon>
        <taxon>Dikarya</taxon>
        <taxon>Basidiomycota</taxon>
        <taxon>Ustilaginomycotina</taxon>
        <taxon>Exobasidiomycetes</taxon>
        <taxon>Ceraceosorales</taxon>
        <taxon>Ceraceosoraceae</taxon>
        <taxon>Ceraceosorus</taxon>
    </lineage>
</organism>
<keyword evidence="5" id="KW-0963">Cytoplasm</keyword>
<dbReference type="InterPro" id="IPR047047">
    <property type="entry name" value="GST_Omega-like_C"/>
</dbReference>
<dbReference type="SUPFAM" id="SSF47616">
    <property type="entry name" value="GST C-terminal domain-like"/>
    <property type="match status" value="1"/>
</dbReference>
<evidence type="ECO:0000256" key="10">
    <source>
        <dbReference type="ARBA" id="ARBA00047960"/>
    </source>
</evidence>
<dbReference type="GO" id="GO:0045174">
    <property type="term" value="F:glutathione dehydrogenase (ascorbate) activity"/>
    <property type="evidence" value="ECO:0007669"/>
    <property type="project" value="UniProtKB-EC"/>
</dbReference>
<name>A0A0N7L9F7_9BASI</name>
<keyword evidence="20" id="KW-1185">Reference proteome</keyword>
<evidence type="ECO:0000256" key="5">
    <source>
        <dbReference type="ARBA" id="ARBA00022490"/>
    </source>
</evidence>
<dbReference type="GO" id="GO:0005737">
    <property type="term" value="C:cytoplasm"/>
    <property type="evidence" value="ECO:0007669"/>
    <property type="project" value="UniProtKB-SubCell"/>
</dbReference>
<feature type="region of interest" description="Disordered" evidence="17">
    <location>
        <begin position="1"/>
        <end position="23"/>
    </location>
</feature>
<evidence type="ECO:0000256" key="13">
    <source>
        <dbReference type="ARBA" id="ARBA00070045"/>
    </source>
</evidence>
<dbReference type="EC" id="2.5.1.18" evidence="4"/>
<evidence type="ECO:0000256" key="8">
    <source>
        <dbReference type="ARBA" id="ARBA00023316"/>
    </source>
</evidence>
<dbReference type="SUPFAM" id="SSF52833">
    <property type="entry name" value="Thioredoxin-like"/>
    <property type="match status" value="1"/>
</dbReference>
<evidence type="ECO:0000256" key="7">
    <source>
        <dbReference type="ARBA" id="ARBA00023002"/>
    </source>
</evidence>
<dbReference type="PROSITE" id="PS50405">
    <property type="entry name" value="GST_CTER"/>
    <property type="match status" value="1"/>
</dbReference>
<dbReference type="OrthoDB" id="2309723at2759"/>
<dbReference type="InterPro" id="IPR036282">
    <property type="entry name" value="Glutathione-S-Trfase_C_sf"/>
</dbReference>
<evidence type="ECO:0000256" key="9">
    <source>
        <dbReference type="ARBA" id="ARBA00032186"/>
    </source>
</evidence>
<dbReference type="SFLD" id="SFLDS00019">
    <property type="entry name" value="Glutathione_Transferase_(cytos"/>
    <property type="match status" value="1"/>
</dbReference>
<dbReference type="InterPro" id="IPR016639">
    <property type="entry name" value="GST_Omega/GSH"/>
</dbReference>
<feature type="active site" description="Nucleophile" evidence="14">
    <location>
        <position position="58"/>
    </location>
</feature>
<evidence type="ECO:0000313" key="20">
    <source>
        <dbReference type="Proteomes" id="UP000054845"/>
    </source>
</evidence>
<keyword evidence="7" id="KW-0560">Oxidoreductase</keyword>
<dbReference type="SFLD" id="SFLDG01206">
    <property type="entry name" value="Xi.1"/>
    <property type="match status" value="1"/>
</dbReference>
<dbReference type="CDD" id="cd03190">
    <property type="entry name" value="GST_C_Omega_like"/>
    <property type="match status" value="1"/>
</dbReference>
<feature type="active site" description="Proton donor/acceptor" evidence="14">
    <location>
        <position position="208"/>
    </location>
</feature>
<keyword evidence="6 19" id="KW-0808">Transferase</keyword>
<sequence>MTDISKQAPHTDGAGKWASKDGQFRRQTSTFRDAISSDPGSSFPPEVGRYHLIVALACPWAHRALIVRALKGIDQVKDLLPVHTVDSFLGPEGWTFEPYGDDVTGGVKTAKGTGNRIPGHESKKRIRDFYKAADPEYAARCTVPVIWDNKKGTIVNNESSEVIRFLNHAFDQFLPEDKKTLDFYPEKLRSEIDSLNEWVYDTVNNGVYKSGFATTQQAYESNVVPLFKSLDRLEKHLQEVHNSGAQFLIGSQLTEADIRLFTTIVRFDPVYVQHFKCNLGTIRADYPNLHKWLRNLYWKVDSKAFKDTTDFESIKKHYTQSHANINPTRIVPLGPVPDIKPLDA</sequence>
<feature type="site" description="Lowers pKa of active site Cys" evidence="16">
    <location>
        <position position="318"/>
    </location>
</feature>
<dbReference type="PANTHER" id="PTHR32419:SF6">
    <property type="entry name" value="GLUTATHIONE S-TRANSFERASE OMEGA-LIKE 1-RELATED"/>
    <property type="match status" value="1"/>
</dbReference>
<feature type="binding site" evidence="15">
    <location>
        <begin position="140"/>
        <end position="143"/>
    </location>
    <ligand>
        <name>glutathione</name>
        <dbReference type="ChEBI" id="CHEBI:57925"/>
    </ligand>
</feature>
<keyword evidence="8" id="KW-0961">Cell wall biogenesis/degradation</keyword>
<comment type="catalytic activity">
    <reaction evidence="11">
        <text>L-dehydroascorbate + 2 glutathione = glutathione disulfide + L-ascorbate</text>
        <dbReference type="Rhea" id="RHEA:24424"/>
        <dbReference type="ChEBI" id="CHEBI:38290"/>
        <dbReference type="ChEBI" id="CHEBI:57925"/>
        <dbReference type="ChEBI" id="CHEBI:58297"/>
        <dbReference type="ChEBI" id="CHEBI:58539"/>
        <dbReference type="EC" id="1.8.5.1"/>
    </reaction>
</comment>
<evidence type="ECO:0000256" key="12">
    <source>
        <dbReference type="ARBA" id="ARBA00055859"/>
    </source>
</evidence>
<feature type="site" description="Lowers pKa of active site Cys" evidence="16">
    <location>
        <position position="271"/>
    </location>
</feature>
<dbReference type="STRING" id="401625.A0A0N7L9F7"/>
<feature type="binding site" evidence="15">
    <location>
        <begin position="158"/>
        <end position="159"/>
    </location>
    <ligand>
        <name>glutathione</name>
        <dbReference type="ChEBI" id="CHEBI:57925"/>
    </ligand>
</feature>
<dbReference type="InterPro" id="IPR036249">
    <property type="entry name" value="Thioredoxin-like_sf"/>
</dbReference>
<comment type="function">
    <text evidence="12">Active as '1-Cys' thiol transferase against beta-hydroxyethyl disulfide (HED), as dehydroascorbate reductase and as dimethylarsinic acid reductase, while not active against the standard GST substrate 1-chloro-2,4-dinitrobenzene (CDNB). May be involved in cell wall organization and biogenesis.</text>
</comment>
<evidence type="ECO:0000256" key="11">
    <source>
        <dbReference type="ARBA" id="ARBA00049544"/>
    </source>
</evidence>
<dbReference type="InterPro" id="IPR004045">
    <property type="entry name" value="Glutathione_S-Trfase_N"/>
</dbReference>
<evidence type="ECO:0000256" key="14">
    <source>
        <dbReference type="PIRSR" id="PIRSR015753-1"/>
    </source>
</evidence>
<evidence type="ECO:0000313" key="19">
    <source>
        <dbReference type="EMBL" id="CEH13658.1"/>
    </source>
</evidence>
<dbReference type="AlphaFoldDB" id="A0A0N7L9F7"/>
<evidence type="ECO:0000259" key="18">
    <source>
        <dbReference type="PROSITE" id="PS50405"/>
    </source>
</evidence>
<evidence type="ECO:0000256" key="3">
    <source>
        <dbReference type="ARBA" id="ARBA00012436"/>
    </source>
</evidence>
<evidence type="ECO:0000256" key="1">
    <source>
        <dbReference type="ARBA" id="ARBA00004496"/>
    </source>
</evidence>
<proteinExistence type="inferred from homology"/>
<dbReference type="InterPro" id="IPR010987">
    <property type="entry name" value="Glutathione-S-Trfase_C-like"/>
</dbReference>
<evidence type="ECO:0000256" key="6">
    <source>
        <dbReference type="ARBA" id="ARBA00022679"/>
    </source>
</evidence>
<dbReference type="PIRSF" id="PIRSF015753">
    <property type="entry name" value="GST"/>
    <property type="match status" value="1"/>
</dbReference>
<comment type="catalytic activity">
    <reaction evidence="10">
        <text>RX + glutathione = an S-substituted glutathione + a halide anion + H(+)</text>
        <dbReference type="Rhea" id="RHEA:16437"/>
        <dbReference type="ChEBI" id="CHEBI:15378"/>
        <dbReference type="ChEBI" id="CHEBI:16042"/>
        <dbReference type="ChEBI" id="CHEBI:17792"/>
        <dbReference type="ChEBI" id="CHEBI:57925"/>
        <dbReference type="ChEBI" id="CHEBI:90779"/>
        <dbReference type="EC" id="2.5.1.18"/>
    </reaction>
</comment>
<dbReference type="InterPro" id="IPR040079">
    <property type="entry name" value="Glutathione_S-Trfase"/>
</dbReference>
<dbReference type="FunFam" id="1.20.1050.10:FF:000038">
    <property type="entry name" value="Glutathione S-transferase omega-like 2"/>
    <property type="match status" value="1"/>
</dbReference>
<dbReference type="PANTHER" id="PTHR32419">
    <property type="entry name" value="GLUTATHIONYL-HYDROQUINONE REDUCTASE"/>
    <property type="match status" value="1"/>
</dbReference>
<feature type="binding site" evidence="15">
    <location>
        <position position="94"/>
    </location>
    <ligand>
        <name>glutathione</name>
        <dbReference type="ChEBI" id="CHEBI:57925"/>
    </ligand>
</feature>
<dbReference type="Gene3D" id="3.40.30.10">
    <property type="entry name" value="Glutaredoxin"/>
    <property type="match status" value="1"/>
</dbReference>
<dbReference type="EMBL" id="CCYA01000221">
    <property type="protein sequence ID" value="CEH13658.1"/>
    <property type="molecule type" value="Genomic_DNA"/>
</dbReference>
<evidence type="ECO:0000256" key="15">
    <source>
        <dbReference type="PIRSR" id="PIRSR015753-2"/>
    </source>
</evidence>
<dbReference type="GO" id="GO:0071555">
    <property type="term" value="P:cell wall organization"/>
    <property type="evidence" value="ECO:0007669"/>
    <property type="project" value="UniProtKB-KW"/>
</dbReference>